<organism evidence="3 4">
    <name type="scientific">Microbacterium trichothecenolyticum</name>
    <name type="common">Aureobacterium trichothecenolyticum</name>
    <dbReference type="NCBI Taxonomy" id="69370"/>
    <lineage>
        <taxon>Bacteria</taxon>
        <taxon>Bacillati</taxon>
        <taxon>Actinomycetota</taxon>
        <taxon>Actinomycetes</taxon>
        <taxon>Micrococcales</taxon>
        <taxon>Microbacteriaceae</taxon>
        <taxon>Microbacterium</taxon>
    </lineage>
</organism>
<dbReference type="PANTHER" id="PTHR43190">
    <property type="entry name" value="N-ACETYL-D-GLUCOSAMINE KINASE"/>
    <property type="match status" value="1"/>
</dbReference>
<dbReference type="EMBL" id="JYJA01000038">
    <property type="protein sequence ID" value="KJL41080.1"/>
    <property type="molecule type" value="Genomic_DNA"/>
</dbReference>
<dbReference type="AlphaFoldDB" id="A0A0M2HAL8"/>
<dbReference type="PATRIC" id="fig|69370.6.peg.3050"/>
<dbReference type="SUPFAM" id="SSF53067">
    <property type="entry name" value="Actin-like ATPase domain"/>
    <property type="match status" value="1"/>
</dbReference>
<dbReference type="PANTHER" id="PTHR43190:SF3">
    <property type="entry name" value="N-ACETYL-D-GLUCOSAMINE KINASE"/>
    <property type="match status" value="1"/>
</dbReference>
<reference evidence="3 4" key="1">
    <citation type="submission" date="2015-02" db="EMBL/GenBank/DDBJ databases">
        <title>Draft genome sequences of ten Microbacterium spp. with emphasis on heavy metal contaminated environments.</title>
        <authorList>
            <person name="Corretto E."/>
        </authorList>
    </citation>
    <scope>NUCLEOTIDE SEQUENCE [LARGE SCALE GENOMIC DNA]</scope>
    <source>
        <strain evidence="3 4">DSM 8608</strain>
    </source>
</reference>
<evidence type="ECO:0000313" key="4">
    <source>
        <dbReference type="Proteomes" id="UP000034098"/>
    </source>
</evidence>
<name>A0A0M2HAL8_MICTR</name>
<comment type="caution">
    <text evidence="3">The sequence shown here is derived from an EMBL/GenBank/DDBJ whole genome shotgun (WGS) entry which is preliminary data.</text>
</comment>
<dbReference type="InterPro" id="IPR002731">
    <property type="entry name" value="ATPase_BadF"/>
</dbReference>
<feature type="domain" description="ATPase BadF/BadG/BcrA/BcrD type" evidence="2">
    <location>
        <begin position="38"/>
        <end position="322"/>
    </location>
</feature>
<dbReference type="InterPro" id="IPR052519">
    <property type="entry name" value="Euk-type_GlcNAc_Kinase"/>
</dbReference>
<dbReference type="Gene3D" id="3.30.420.40">
    <property type="match status" value="2"/>
</dbReference>
<keyword evidence="4" id="KW-1185">Reference proteome</keyword>
<dbReference type="Pfam" id="PF01869">
    <property type="entry name" value="BcrAD_BadFG"/>
    <property type="match status" value="1"/>
</dbReference>
<dbReference type="InterPro" id="IPR043129">
    <property type="entry name" value="ATPase_NBD"/>
</dbReference>
<dbReference type="Proteomes" id="UP000034098">
    <property type="component" value="Unassembled WGS sequence"/>
</dbReference>
<feature type="region of interest" description="Disordered" evidence="1">
    <location>
        <begin position="1"/>
        <end position="22"/>
    </location>
</feature>
<proteinExistence type="predicted"/>
<protein>
    <submittedName>
        <fullName evidence="3">BadF/BadG/BcrA/BcrD ATPase family protein</fullName>
    </submittedName>
</protein>
<sequence>MTDRTITGASAEAPTGGPSTWDEAMAGFGGRRGDTRMSTVLAIDAGQTGIKVRVRGHDLVFPGIRTHEPLLPQLAAVAHAAIEQTGAEVSVVSAGVSGLTTRESDAAAFLARIDDPAVRQVILAHDSTTSFLGALGDTRGAVVAAGTGVVTLAVGAEHVARVDGWGYLMGDAGSGYWIGREALDAVMREFDGRGPATALRAVAEERWPDLTQAYIHLQSDHDRVSVVASFAAHVARLATDGDAVSQHITVRAGGELAHSVETALRRVRSDEPDEHFAACAIGGVFRSPQLREAFASHIAASGFDVTLVEPRGHGIDGAAALAGLAPQHPLAHAVSIAHA</sequence>
<accession>A0A0M2HAL8</accession>
<gene>
    <name evidence="3" type="ORF">RS82_02996</name>
</gene>
<evidence type="ECO:0000256" key="1">
    <source>
        <dbReference type="SAM" id="MobiDB-lite"/>
    </source>
</evidence>
<evidence type="ECO:0000313" key="3">
    <source>
        <dbReference type="EMBL" id="KJL41080.1"/>
    </source>
</evidence>
<evidence type="ECO:0000259" key="2">
    <source>
        <dbReference type="Pfam" id="PF01869"/>
    </source>
</evidence>